<accession>A0A397S701</accession>
<dbReference type="OrthoDB" id="2384430at2759"/>
<evidence type="ECO:0000313" key="2">
    <source>
        <dbReference type="Proteomes" id="UP000265703"/>
    </source>
</evidence>
<evidence type="ECO:0000313" key="1">
    <source>
        <dbReference type="EMBL" id="RIA81768.1"/>
    </source>
</evidence>
<dbReference type="AlphaFoldDB" id="A0A397S701"/>
<sequence length="64" mass="7252">MDEATDTFDLLKSEDIIIGKHFIIKAVKLAKNGDSEAQYNLELCYQNEMLLGKGINKDETKAFE</sequence>
<keyword evidence="2" id="KW-1185">Reference proteome</keyword>
<dbReference type="EMBL" id="QKYT01000746">
    <property type="protein sequence ID" value="RIA81768.1"/>
    <property type="molecule type" value="Genomic_DNA"/>
</dbReference>
<dbReference type="Gene3D" id="1.25.40.10">
    <property type="entry name" value="Tetratricopeptide repeat domain"/>
    <property type="match status" value="1"/>
</dbReference>
<proteinExistence type="predicted"/>
<dbReference type="InterPro" id="IPR011990">
    <property type="entry name" value="TPR-like_helical_dom_sf"/>
</dbReference>
<organism evidence="1 2">
    <name type="scientific">Glomus cerebriforme</name>
    <dbReference type="NCBI Taxonomy" id="658196"/>
    <lineage>
        <taxon>Eukaryota</taxon>
        <taxon>Fungi</taxon>
        <taxon>Fungi incertae sedis</taxon>
        <taxon>Mucoromycota</taxon>
        <taxon>Glomeromycotina</taxon>
        <taxon>Glomeromycetes</taxon>
        <taxon>Glomerales</taxon>
        <taxon>Glomeraceae</taxon>
        <taxon>Glomus</taxon>
    </lineage>
</organism>
<comment type="caution">
    <text evidence="1">The sequence shown here is derived from an EMBL/GenBank/DDBJ whole genome shotgun (WGS) entry which is preliminary data.</text>
</comment>
<reference evidence="1 2" key="1">
    <citation type="submission" date="2018-06" db="EMBL/GenBank/DDBJ databases">
        <title>Comparative genomics reveals the genomic features of Rhizophagus irregularis, R. cerebriforme, R. diaphanum and Gigaspora rosea, and their symbiotic lifestyle signature.</title>
        <authorList>
            <person name="Morin E."/>
            <person name="San Clemente H."/>
            <person name="Chen E.C.H."/>
            <person name="De La Providencia I."/>
            <person name="Hainaut M."/>
            <person name="Kuo A."/>
            <person name="Kohler A."/>
            <person name="Murat C."/>
            <person name="Tang N."/>
            <person name="Roy S."/>
            <person name="Loubradou J."/>
            <person name="Henrissat B."/>
            <person name="Grigoriev I.V."/>
            <person name="Corradi N."/>
            <person name="Roux C."/>
            <person name="Martin F.M."/>
        </authorList>
    </citation>
    <scope>NUCLEOTIDE SEQUENCE [LARGE SCALE GENOMIC DNA]</scope>
    <source>
        <strain evidence="1 2">DAOM 227022</strain>
    </source>
</reference>
<dbReference type="Proteomes" id="UP000265703">
    <property type="component" value="Unassembled WGS sequence"/>
</dbReference>
<name>A0A397S701_9GLOM</name>
<gene>
    <name evidence="1" type="ORF">C1645_836435</name>
</gene>
<protein>
    <submittedName>
        <fullName evidence="1">Uncharacterized protein</fullName>
    </submittedName>
</protein>